<dbReference type="RefSeq" id="WP_369384396.1">
    <property type="nucleotide sequence ID" value="NZ_BAUT01000005.1"/>
</dbReference>
<dbReference type="PANTHER" id="PTHR43652">
    <property type="entry name" value="BASIC AMINO ACID ANTIPORTER YFCC-RELATED"/>
    <property type="match status" value="1"/>
</dbReference>
<name>W4PZT8_9BACI</name>
<sequence>MKRWSNSNDFYLLSTIDEPEIINTKKSPIAIITLLLMIALAAFEILPMFQAAVLAVVALFLTGTVSFEGARKYIQFDVLLVIACAIGIGIALESTGAAALIANQFILLTQGFGILGAVFVVYLLTSFFTEIITNNAAAVLMFPISLHIADQLAVDPMAFFVTIAIAASASFATPIGYQTNLIVYGPGGYRFSDYLKVGIPLNIIYLIITVTIVNFVWVG</sequence>
<feature type="transmembrane region" description="Helical" evidence="7">
    <location>
        <begin position="197"/>
        <end position="218"/>
    </location>
</feature>
<evidence type="ECO:0000313" key="10">
    <source>
        <dbReference type="Proteomes" id="UP000018890"/>
    </source>
</evidence>
<evidence type="ECO:0000313" key="9">
    <source>
        <dbReference type="EMBL" id="GAE24953.1"/>
    </source>
</evidence>
<dbReference type="STRING" id="1236970.JCM9140_919"/>
<dbReference type="GO" id="GO:0005886">
    <property type="term" value="C:plasma membrane"/>
    <property type="evidence" value="ECO:0007669"/>
    <property type="project" value="TreeGrafter"/>
</dbReference>
<proteinExistence type="predicted"/>
<evidence type="ECO:0000256" key="7">
    <source>
        <dbReference type="SAM" id="Phobius"/>
    </source>
</evidence>
<evidence type="ECO:0000259" key="8">
    <source>
        <dbReference type="Pfam" id="PF03600"/>
    </source>
</evidence>
<evidence type="ECO:0000256" key="2">
    <source>
        <dbReference type="ARBA" id="ARBA00022448"/>
    </source>
</evidence>
<keyword evidence="6 7" id="KW-0472">Membrane</keyword>
<accession>W4PZT8</accession>
<dbReference type="GO" id="GO:0055085">
    <property type="term" value="P:transmembrane transport"/>
    <property type="evidence" value="ECO:0007669"/>
    <property type="project" value="InterPro"/>
</dbReference>
<keyword evidence="4" id="KW-0677">Repeat</keyword>
<evidence type="ECO:0000256" key="3">
    <source>
        <dbReference type="ARBA" id="ARBA00022692"/>
    </source>
</evidence>
<feature type="transmembrane region" description="Helical" evidence="7">
    <location>
        <begin position="73"/>
        <end position="93"/>
    </location>
</feature>
<feature type="transmembrane region" description="Helical" evidence="7">
    <location>
        <begin position="105"/>
        <end position="125"/>
    </location>
</feature>
<organism evidence="9 10">
    <name type="scientific">Halalkalibacter wakoensis JCM 9140</name>
    <dbReference type="NCBI Taxonomy" id="1236970"/>
    <lineage>
        <taxon>Bacteria</taxon>
        <taxon>Bacillati</taxon>
        <taxon>Bacillota</taxon>
        <taxon>Bacilli</taxon>
        <taxon>Bacillales</taxon>
        <taxon>Bacillaceae</taxon>
        <taxon>Halalkalibacter</taxon>
    </lineage>
</organism>
<dbReference type="AlphaFoldDB" id="W4PZT8"/>
<evidence type="ECO:0000256" key="4">
    <source>
        <dbReference type="ARBA" id="ARBA00022737"/>
    </source>
</evidence>
<dbReference type="InterPro" id="IPR031312">
    <property type="entry name" value="Na/sul_symport_CS"/>
</dbReference>
<dbReference type="InterPro" id="IPR004680">
    <property type="entry name" value="Cit_transptr-like_dom"/>
</dbReference>
<dbReference type="Pfam" id="PF03600">
    <property type="entry name" value="CitMHS"/>
    <property type="match status" value="1"/>
</dbReference>
<keyword evidence="10" id="KW-1185">Reference proteome</keyword>
<dbReference type="InterPro" id="IPR051679">
    <property type="entry name" value="DASS-Related_Transporters"/>
</dbReference>
<dbReference type="PANTHER" id="PTHR43652:SF2">
    <property type="entry name" value="BASIC AMINO ACID ANTIPORTER YFCC-RELATED"/>
    <property type="match status" value="1"/>
</dbReference>
<dbReference type="EMBL" id="BAUT01000005">
    <property type="protein sequence ID" value="GAE24953.1"/>
    <property type="molecule type" value="Genomic_DNA"/>
</dbReference>
<feature type="transmembrane region" description="Helical" evidence="7">
    <location>
        <begin position="156"/>
        <end position="177"/>
    </location>
</feature>
<feature type="transmembrane region" description="Helical" evidence="7">
    <location>
        <begin position="29"/>
        <end position="61"/>
    </location>
</feature>
<evidence type="ECO:0000256" key="1">
    <source>
        <dbReference type="ARBA" id="ARBA00004141"/>
    </source>
</evidence>
<feature type="domain" description="Citrate transporter-like" evidence="8">
    <location>
        <begin position="24"/>
        <end position="164"/>
    </location>
</feature>
<keyword evidence="5 7" id="KW-1133">Transmembrane helix</keyword>
<gene>
    <name evidence="9" type="ORF">JCM9140_919</name>
</gene>
<comment type="subcellular location">
    <subcellularLocation>
        <location evidence="1">Membrane</location>
        <topology evidence="1">Multi-pass membrane protein</topology>
    </subcellularLocation>
</comment>
<keyword evidence="2" id="KW-0813">Transport</keyword>
<dbReference type="Proteomes" id="UP000018890">
    <property type="component" value="Unassembled WGS sequence"/>
</dbReference>
<comment type="caution">
    <text evidence="9">The sequence shown here is derived from an EMBL/GenBank/DDBJ whole genome shotgun (WGS) entry which is preliminary data.</text>
</comment>
<keyword evidence="3 7" id="KW-0812">Transmembrane</keyword>
<reference evidence="9" key="1">
    <citation type="journal article" date="2014" name="Genome Announc.">
        <title>Draft Genome Sequences of Three Alkaliphilic Bacillus Strains, Bacillus wakoensis JCM 9140T, Bacillus akibai JCM 9157T, and Bacillus hemicellulosilyticus JCM 9152T.</title>
        <authorList>
            <person name="Yuki M."/>
            <person name="Oshima K."/>
            <person name="Suda W."/>
            <person name="Oshida Y."/>
            <person name="Kitamura K."/>
            <person name="Iida T."/>
            <person name="Hattori M."/>
            <person name="Ohkuma M."/>
        </authorList>
    </citation>
    <scope>NUCLEOTIDE SEQUENCE [LARGE SCALE GENOMIC DNA]</scope>
    <source>
        <strain evidence="9">JCM 9140</strain>
    </source>
</reference>
<evidence type="ECO:0000256" key="6">
    <source>
        <dbReference type="ARBA" id="ARBA00023136"/>
    </source>
</evidence>
<dbReference type="PROSITE" id="PS01271">
    <property type="entry name" value="NA_SULFATE"/>
    <property type="match status" value="1"/>
</dbReference>
<protein>
    <submittedName>
        <fullName evidence="9">Sulfate permease</fullName>
    </submittedName>
</protein>
<evidence type="ECO:0000256" key="5">
    <source>
        <dbReference type="ARBA" id="ARBA00022989"/>
    </source>
</evidence>